<dbReference type="OrthoDB" id="588921at2759"/>
<dbReference type="EMBL" id="RWGY01000029">
    <property type="protein sequence ID" value="TVU18081.1"/>
    <property type="molecule type" value="Genomic_DNA"/>
</dbReference>
<organism evidence="1 2">
    <name type="scientific">Eragrostis curvula</name>
    <name type="common">weeping love grass</name>
    <dbReference type="NCBI Taxonomy" id="38414"/>
    <lineage>
        <taxon>Eukaryota</taxon>
        <taxon>Viridiplantae</taxon>
        <taxon>Streptophyta</taxon>
        <taxon>Embryophyta</taxon>
        <taxon>Tracheophyta</taxon>
        <taxon>Spermatophyta</taxon>
        <taxon>Magnoliopsida</taxon>
        <taxon>Liliopsida</taxon>
        <taxon>Poales</taxon>
        <taxon>Poaceae</taxon>
        <taxon>PACMAD clade</taxon>
        <taxon>Chloridoideae</taxon>
        <taxon>Eragrostideae</taxon>
        <taxon>Eragrostidinae</taxon>
        <taxon>Eragrostis</taxon>
    </lineage>
</organism>
<proteinExistence type="predicted"/>
<dbReference type="AlphaFoldDB" id="A0A5J9U4N8"/>
<protein>
    <recommendedName>
        <fullName evidence="3">DUF1618 domain-containing protein</fullName>
    </recommendedName>
</protein>
<evidence type="ECO:0000313" key="1">
    <source>
        <dbReference type="EMBL" id="TVU18081.1"/>
    </source>
</evidence>
<evidence type="ECO:0000313" key="2">
    <source>
        <dbReference type="Proteomes" id="UP000324897"/>
    </source>
</evidence>
<accession>A0A5J9U4N8</accession>
<dbReference type="Proteomes" id="UP000324897">
    <property type="component" value="Chromosome 7"/>
</dbReference>
<dbReference type="Gramene" id="TVU18081">
    <property type="protein sequence ID" value="TVU18081"/>
    <property type="gene ID" value="EJB05_34151"/>
</dbReference>
<name>A0A5J9U4N8_9POAL</name>
<reference evidence="1 2" key="1">
    <citation type="journal article" date="2019" name="Sci. Rep.">
        <title>A high-quality genome of Eragrostis curvula grass provides insights into Poaceae evolution and supports new strategies to enhance forage quality.</title>
        <authorList>
            <person name="Carballo J."/>
            <person name="Santos B.A.C.M."/>
            <person name="Zappacosta D."/>
            <person name="Garbus I."/>
            <person name="Selva J.P."/>
            <person name="Gallo C.A."/>
            <person name="Diaz A."/>
            <person name="Albertini E."/>
            <person name="Caccamo M."/>
            <person name="Echenique V."/>
        </authorList>
    </citation>
    <scope>NUCLEOTIDE SEQUENCE [LARGE SCALE GENOMIC DNA]</scope>
    <source>
        <strain evidence="2">cv. Victoria</strain>
        <tissue evidence="1">Leaf</tissue>
    </source>
</reference>
<dbReference type="PANTHER" id="PTHR33186:SF22">
    <property type="entry name" value="F-BOX DOMAIN-CONTAINING PROTEIN"/>
    <property type="match status" value="1"/>
</dbReference>
<dbReference type="PANTHER" id="PTHR33186">
    <property type="entry name" value="OS10G0136150 PROTEIN-RELATED"/>
    <property type="match status" value="1"/>
</dbReference>
<keyword evidence="2" id="KW-1185">Reference proteome</keyword>
<comment type="caution">
    <text evidence="1">The sequence shown here is derived from an EMBL/GenBank/DDBJ whole genome shotgun (WGS) entry which is preliminary data.</text>
</comment>
<evidence type="ECO:0008006" key="3">
    <source>
        <dbReference type="Google" id="ProtNLM"/>
    </source>
</evidence>
<sequence length="275" mass="30429">MNYDFVVWDPLTNEKHRLPRPSPPPTAFNSNVAVLCAATAEGCDHGACHSGPFLVAFIWSNSTGLLDPKVTYARVYSSVTGDWSEPSSVQHPHASLEMTKPSCPTRLVGDKLYFSCLFRYNFMYELDAQRLSVILPPPLPLYKRHPLFNVMYIEDDGLGCVEVEKEPRPCLRLWSRVTAANGDGVACWERGRVIELETLLPDGALLAQQLASDSSTPNRILGFAEGTDVVFVGIHTLDHLGAVYMVQHNSGRAKKLFDKGTLVVAYTSFCIPVID</sequence>
<gene>
    <name evidence="1" type="ORF">EJB05_34151</name>
</gene>